<comment type="caution">
    <text evidence="1">The sequence shown here is derived from an EMBL/GenBank/DDBJ whole genome shotgun (WGS) entry which is preliminary data.</text>
</comment>
<dbReference type="Gene3D" id="3.10.420.10">
    <property type="entry name" value="SecB-like"/>
    <property type="match status" value="1"/>
</dbReference>
<gene>
    <name evidence="1" type="ORF">SDC9_147410</name>
</gene>
<protein>
    <submittedName>
        <fullName evidence="1">Uncharacterized protein</fullName>
    </submittedName>
</protein>
<evidence type="ECO:0000313" key="1">
    <source>
        <dbReference type="EMBL" id="MPN00216.1"/>
    </source>
</evidence>
<sequence length="69" mass="7625">MLNEIEQVSAKISMIGVFEKFGDSPLNLEQFGKVNGAAMIYPYIREHFTNLAVKAGIGLIFLPPVNLTK</sequence>
<reference evidence="1" key="1">
    <citation type="submission" date="2019-08" db="EMBL/GenBank/DDBJ databases">
        <authorList>
            <person name="Kucharzyk K."/>
            <person name="Murdoch R.W."/>
            <person name="Higgins S."/>
            <person name="Loffler F."/>
        </authorList>
    </citation>
    <scope>NUCLEOTIDE SEQUENCE</scope>
</reference>
<proteinExistence type="predicted"/>
<accession>A0A645EFM7</accession>
<name>A0A645EFM7_9ZZZZ</name>
<dbReference type="EMBL" id="VSSQ01046254">
    <property type="protein sequence ID" value="MPN00216.1"/>
    <property type="molecule type" value="Genomic_DNA"/>
</dbReference>
<dbReference type="SUPFAM" id="SSF54611">
    <property type="entry name" value="SecB-like"/>
    <property type="match status" value="1"/>
</dbReference>
<dbReference type="InterPro" id="IPR035958">
    <property type="entry name" value="SecB-like_sf"/>
</dbReference>
<organism evidence="1">
    <name type="scientific">bioreactor metagenome</name>
    <dbReference type="NCBI Taxonomy" id="1076179"/>
    <lineage>
        <taxon>unclassified sequences</taxon>
        <taxon>metagenomes</taxon>
        <taxon>ecological metagenomes</taxon>
    </lineage>
</organism>
<dbReference type="AlphaFoldDB" id="A0A645EFM7"/>